<feature type="compositionally biased region" description="Basic and acidic residues" evidence="5">
    <location>
        <begin position="621"/>
        <end position="640"/>
    </location>
</feature>
<proteinExistence type="predicted"/>
<feature type="compositionally biased region" description="Basic and acidic residues" evidence="5">
    <location>
        <begin position="532"/>
        <end position="543"/>
    </location>
</feature>
<dbReference type="PANTHER" id="PTHR23111:SF30">
    <property type="entry name" value="ZINC FINGER PROTEIN VAR3, CHLOROPLASTIC"/>
    <property type="match status" value="1"/>
</dbReference>
<evidence type="ECO:0000256" key="4">
    <source>
        <dbReference type="PROSITE-ProRule" id="PRU00322"/>
    </source>
</evidence>
<feature type="compositionally biased region" description="Polar residues" evidence="5">
    <location>
        <begin position="687"/>
        <end position="718"/>
    </location>
</feature>
<dbReference type="PROSITE" id="PS50199">
    <property type="entry name" value="ZF_RANBP2_2"/>
    <property type="match status" value="2"/>
</dbReference>
<keyword evidence="8" id="KW-1185">Reference proteome</keyword>
<evidence type="ECO:0000256" key="1">
    <source>
        <dbReference type="ARBA" id="ARBA00022723"/>
    </source>
</evidence>
<dbReference type="PANTHER" id="PTHR23111">
    <property type="entry name" value="ZINC FINGER PROTEIN"/>
    <property type="match status" value="1"/>
</dbReference>
<feature type="compositionally biased region" description="Basic and acidic residues" evidence="5">
    <location>
        <begin position="731"/>
        <end position="743"/>
    </location>
</feature>
<keyword evidence="3" id="KW-0862">Zinc</keyword>
<keyword evidence="2 4" id="KW-0863">Zinc-finger</keyword>
<feature type="compositionally biased region" description="Polar residues" evidence="5">
    <location>
        <begin position="460"/>
        <end position="477"/>
    </location>
</feature>
<dbReference type="Pfam" id="PF00641">
    <property type="entry name" value="Zn_ribbon_RanBP"/>
    <property type="match status" value="2"/>
</dbReference>
<evidence type="ECO:0000259" key="6">
    <source>
        <dbReference type="PROSITE" id="PS50199"/>
    </source>
</evidence>
<feature type="domain" description="RanBP2-type" evidence="6">
    <location>
        <begin position="248"/>
        <end position="277"/>
    </location>
</feature>
<feature type="region of interest" description="Disordered" evidence="5">
    <location>
        <begin position="791"/>
        <end position="820"/>
    </location>
</feature>
<dbReference type="AlphaFoldDB" id="A0AAN9NVW3"/>
<accession>A0AAN9NVW3</accession>
<feature type="domain" description="RanBP2-type" evidence="6">
    <location>
        <begin position="281"/>
        <end position="310"/>
    </location>
</feature>
<feature type="compositionally biased region" description="Polar residues" evidence="5">
    <location>
        <begin position="797"/>
        <end position="812"/>
    </location>
</feature>
<keyword evidence="1" id="KW-0479">Metal-binding</keyword>
<dbReference type="Proteomes" id="UP001374584">
    <property type="component" value="Unassembled WGS sequence"/>
</dbReference>
<feature type="region of interest" description="Disordered" evidence="5">
    <location>
        <begin position="621"/>
        <end position="743"/>
    </location>
</feature>
<evidence type="ECO:0000313" key="8">
    <source>
        <dbReference type="Proteomes" id="UP001374584"/>
    </source>
</evidence>
<dbReference type="Gene3D" id="4.10.1060.10">
    <property type="entry name" value="Zinc finger, RanBP2-type"/>
    <property type="match status" value="2"/>
</dbReference>
<evidence type="ECO:0000256" key="3">
    <source>
        <dbReference type="ARBA" id="ARBA00022833"/>
    </source>
</evidence>
<gene>
    <name evidence="7" type="ORF">VNO80_03352</name>
</gene>
<evidence type="ECO:0000256" key="5">
    <source>
        <dbReference type="SAM" id="MobiDB-lite"/>
    </source>
</evidence>
<dbReference type="SUPFAM" id="SSF90209">
    <property type="entry name" value="Ran binding protein zinc finger-like"/>
    <property type="match status" value="1"/>
</dbReference>
<evidence type="ECO:0000256" key="2">
    <source>
        <dbReference type="ARBA" id="ARBA00022771"/>
    </source>
</evidence>
<dbReference type="SMART" id="SM00547">
    <property type="entry name" value="ZnF_RBZ"/>
    <property type="match status" value="2"/>
</dbReference>
<feature type="region of interest" description="Disordered" evidence="5">
    <location>
        <begin position="517"/>
        <end position="543"/>
    </location>
</feature>
<comment type="caution">
    <text evidence="7">The sequence shown here is derived from an EMBL/GenBank/DDBJ whole genome shotgun (WGS) entry which is preliminary data.</text>
</comment>
<feature type="compositionally biased region" description="Basic and acidic residues" evidence="5">
    <location>
        <begin position="648"/>
        <end position="660"/>
    </location>
</feature>
<dbReference type="EMBL" id="JAYMYR010000002">
    <property type="protein sequence ID" value="KAK7377917.1"/>
    <property type="molecule type" value="Genomic_DNA"/>
</dbReference>
<dbReference type="GO" id="GO:0003729">
    <property type="term" value="F:mRNA binding"/>
    <property type="evidence" value="ECO:0007669"/>
    <property type="project" value="TreeGrafter"/>
</dbReference>
<evidence type="ECO:0000313" key="7">
    <source>
        <dbReference type="EMBL" id="KAK7377917.1"/>
    </source>
</evidence>
<dbReference type="PROSITE" id="PS01358">
    <property type="entry name" value="ZF_RANBP2_1"/>
    <property type="match status" value="2"/>
</dbReference>
<feature type="compositionally biased region" description="Polar residues" evidence="5">
    <location>
        <begin position="518"/>
        <end position="531"/>
    </location>
</feature>
<dbReference type="GO" id="GO:0005737">
    <property type="term" value="C:cytoplasm"/>
    <property type="evidence" value="ECO:0007669"/>
    <property type="project" value="TreeGrafter"/>
</dbReference>
<protein>
    <recommendedName>
        <fullName evidence="6">RanBP2-type domain-containing protein</fullName>
    </recommendedName>
</protein>
<sequence>MSGVAPRFLFLLATPLPLLRRHHRHRNLFLLSSHSLRLSSSPSSFSFSSSPLPLKLRASQGSSLSSSPWPEYSSFLSHISSSGYLSSLPDDAFTAAAQHLSYSFLRDATACLAFARDRPNLLRLLSTRDIAPVVEHGSPFLFRDADDSVRKMKSFLSNGDANVLDTDRANTVDLMKFLLSYASDPYVPSEGNSLNNRNLIESSVRNLFGELFKLSYSAPGSNSFDSVQSQMAGRFGHTKPHGQQIEMKRGDWICPRCSFMNFARNIKCLECEEARPKRQLAGGEWECPQCDFYNYGRNMSCLRCDCKRPGQISLGAINTMSNIEYENGNDPNISDVDARLAANEEKAQRWFSKVSQLDSSADINSVIADEDFPEIMPLRKGVNRFVVSTRKTPMERRLANAQYKRNLSNYDIPGTEDFIAGEPIKSHDNLDDMLGRSAGLPQYDNNNVVAEQNAGGDRQPSFTGTSNTSHFKNVQGSYTSTIPPSTLSADALVPKSENLLAEESENVVLDTDIRYASSGDSSQLSKNSTNITEDKEKEQAEKSEKWFRKIAEMNDFPDITSAISDEDFPEIMPMRKGENRFVVSKKKDRSLTTPAYKRQAAMEQASKTNFVPFVPFPPDYFAKKDKPQADGTDSMDRSSDDTSSISEVAEKAPEISDDARAQPGLSPKSSEQSSNNNDFGSMCWAGTSGNSRQSFNQDQVPNLTGSSSPGTASDNQSGKAEWTGKSLEGSAVKEPDPLDMSEEAKAERWFRRVAQIKDISELSQIPDEDFPSIMPMRKGVNRFVVSKRKTPLERRLTSQQYRRNLPTVSSDPTKNENEGS</sequence>
<organism evidence="7 8">
    <name type="scientific">Phaseolus coccineus</name>
    <name type="common">Scarlet runner bean</name>
    <name type="synonym">Phaseolus multiflorus</name>
    <dbReference type="NCBI Taxonomy" id="3886"/>
    <lineage>
        <taxon>Eukaryota</taxon>
        <taxon>Viridiplantae</taxon>
        <taxon>Streptophyta</taxon>
        <taxon>Embryophyta</taxon>
        <taxon>Tracheophyta</taxon>
        <taxon>Spermatophyta</taxon>
        <taxon>Magnoliopsida</taxon>
        <taxon>eudicotyledons</taxon>
        <taxon>Gunneridae</taxon>
        <taxon>Pentapetalae</taxon>
        <taxon>rosids</taxon>
        <taxon>fabids</taxon>
        <taxon>Fabales</taxon>
        <taxon>Fabaceae</taxon>
        <taxon>Papilionoideae</taxon>
        <taxon>50 kb inversion clade</taxon>
        <taxon>NPAAA clade</taxon>
        <taxon>indigoferoid/millettioid clade</taxon>
        <taxon>Phaseoleae</taxon>
        <taxon>Phaseolus</taxon>
    </lineage>
</organism>
<reference evidence="7 8" key="1">
    <citation type="submission" date="2024-01" db="EMBL/GenBank/DDBJ databases">
        <title>The genomes of 5 underutilized Papilionoideae crops provide insights into root nodulation and disease resistanc.</title>
        <authorList>
            <person name="Jiang F."/>
        </authorList>
    </citation>
    <scope>NUCLEOTIDE SEQUENCE [LARGE SCALE GENOMIC DNA]</scope>
    <source>
        <strain evidence="7">JINMINGXINNONG_FW02</strain>
        <tissue evidence="7">Leaves</tissue>
    </source>
</reference>
<dbReference type="InterPro" id="IPR001876">
    <property type="entry name" value="Znf_RanBP2"/>
</dbReference>
<feature type="compositionally biased region" description="Polar residues" evidence="5">
    <location>
        <begin position="667"/>
        <end position="679"/>
    </location>
</feature>
<feature type="region of interest" description="Disordered" evidence="5">
    <location>
        <begin position="451"/>
        <end position="477"/>
    </location>
</feature>
<dbReference type="InterPro" id="IPR036443">
    <property type="entry name" value="Znf_RanBP2_sf"/>
</dbReference>
<name>A0AAN9NVW3_PHACN</name>
<dbReference type="GO" id="GO:0008270">
    <property type="term" value="F:zinc ion binding"/>
    <property type="evidence" value="ECO:0007669"/>
    <property type="project" value="UniProtKB-KW"/>
</dbReference>